<keyword evidence="2" id="KW-0472">Membrane</keyword>
<feature type="signal peptide" evidence="3">
    <location>
        <begin position="1"/>
        <end position="42"/>
    </location>
</feature>
<gene>
    <name evidence="6" type="ORF">FHX71_003098</name>
</gene>
<dbReference type="EMBL" id="JACGWV010000001">
    <property type="protein sequence ID" value="MBA8809156.1"/>
    <property type="molecule type" value="Genomic_DNA"/>
</dbReference>
<evidence type="ECO:0000256" key="2">
    <source>
        <dbReference type="SAM" id="Phobius"/>
    </source>
</evidence>
<keyword evidence="7" id="KW-1185">Reference proteome</keyword>
<evidence type="ECO:0000256" key="3">
    <source>
        <dbReference type="SAM" id="SignalP"/>
    </source>
</evidence>
<dbReference type="RefSeq" id="WP_182617819.1">
    <property type="nucleotide sequence ID" value="NZ_BAAATF010000003.1"/>
</dbReference>
<feature type="domain" description="Choice-of-anchor A" evidence="5">
    <location>
        <begin position="49"/>
        <end position="371"/>
    </location>
</feature>
<keyword evidence="2" id="KW-1133">Transmembrane helix</keyword>
<dbReference type="Pfam" id="PF20597">
    <property type="entry name" value="pAdhesive_15"/>
    <property type="match status" value="1"/>
</dbReference>
<feature type="domain" description="T-Q ester bond containing" evidence="4">
    <location>
        <begin position="388"/>
        <end position="504"/>
    </location>
</feature>
<evidence type="ECO:0000259" key="5">
    <source>
        <dbReference type="Pfam" id="PF20597"/>
    </source>
</evidence>
<comment type="caution">
    <text evidence="6">The sequence shown here is derived from an EMBL/GenBank/DDBJ whole genome shotgun (WGS) entry which is preliminary data.</text>
</comment>
<protein>
    <submittedName>
        <fullName evidence="6">Choice-of-anchor A domain-containing protein</fullName>
    </submittedName>
</protein>
<feature type="chain" id="PRO_5031540511" evidence="3">
    <location>
        <begin position="43"/>
        <end position="599"/>
    </location>
</feature>
<dbReference type="Proteomes" id="UP000540568">
    <property type="component" value="Unassembled WGS sequence"/>
</dbReference>
<dbReference type="NCBIfam" id="TIGR04215">
    <property type="entry name" value="choice_anch_A"/>
    <property type="match status" value="1"/>
</dbReference>
<evidence type="ECO:0000313" key="6">
    <source>
        <dbReference type="EMBL" id="MBA8809156.1"/>
    </source>
</evidence>
<name>A0A7W3PEV5_9MICO</name>
<dbReference type="InterPro" id="IPR041100">
    <property type="entry name" value="TQ"/>
</dbReference>
<dbReference type="Gene3D" id="2.60.40.3930">
    <property type="match status" value="1"/>
</dbReference>
<feature type="compositionally biased region" description="Low complexity" evidence="1">
    <location>
        <begin position="532"/>
        <end position="541"/>
    </location>
</feature>
<organism evidence="6 7">
    <name type="scientific">Promicromonospora sukumoe</name>
    <dbReference type="NCBI Taxonomy" id="88382"/>
    <lineage>
        <taxon>Bacteria</taxon>
        <taxon>Bacillati</taxon>
        <taxon>Actinomycetota</taxon>
        <taxon>Actinomycetes</taxon>
        <taxon>Micrococcales</taxon>
        <taxon>Promicromonosporaceae</taxon>
        <taxon>Promicromonospora</taxon>
    </lineage>
</organism>
<accession>A0A7W3PEV5</accession>
<reference evidence="6 7" key="1">
    <citation type="submission" date="2020-07" db="EMBL/GenBank/DDBJ databases">
        <title>Sequencing the genomes of 1000 actinobacteria strains.</title>
        <authorList>
            <person name="Klenk H.-P."/>
        </authorList>
    </citation>
    <scope>NUCLEOTIDE SEQUENCE [LARGE SCALE GENOMIC DNA]</scope>
    <source>
        <strain evidence="6 7">DSM 44121</strain>
    </source>
</reference>
<sequence length="599" mass="59594">MISFRSGTGRGRVTAAAAAIGLTALAALTGLAGVSGAVPAHAAVSAYNPFDVNSDFTIVTTGDAHLNNAELEGSVAAFGSISSGNPNGYTVLHQTAGQADYTVPLVDGDPVRILAGQFTGTGSFDISNRDDSGTIGTSSPEANALAKLADTTGLTAQVRGGGVGDNAGGDFPRVTNADGGFLDLKAAPFADFAVDDLGTGQDAVAEYFPGLEADVARTNECLASMYGNPDLSNAVTVTDEGGLVYLSGFSTTMPNVVDYEDIAGATVKMDRADGYVPTAQAPLVIRVPEGTTTIGQIDIEGWSAGSGEQQDYARYIMLDLSAVTGTVTVDGLELGAIWAPNAMVEFSSGVTTNGQWFTDGVSTSGGGEIHHHPFGGQLLCDDAVTAVPEIGSSVAVEGTDDTVLPVTGGTVIDTVTYSGLTPGVEYVVTGTVVTADGASTGVTSSTTFTPTAPSGTVEVPLEFTAEQAETYAGQPLVVFEVLSRGGVEVATHEDLADEAQTFAVAEDVGPSPSPSPSASPSTTPSPGPSPSGSPSASTPAPSGAPTPTPSGSPGMPGSPDGGPGSLAVTGSPAGVLGGLAAAAVVVGALLIAVRRRAGR</sequence>
<keyword evidence="2" id="KW-0812">Transmembrane</keyword>
<keyword evidence="3" id="KW-0732">Signal</keyword>
<proteinExistence type="predicted"/>
<feature type="region of interest" description="Disordered" evidence="1">
    <location>
        <begin position="506"/>
        <end position="573"/>
    </location>
</feature>
<evidence type="ECO:0000313" key="7">
    <source>
        <dbReference type="Proteomes" id="UP000540568"/>
    </source>
</evidence>
<dbReference type="AlphaFoldDB" id="A0A7W3PEV5"/>
<dbReference type="InterPro" id="IPR026588">
    <property type="entry name" value="Choice_anch_A"/>
</dbReference>
<dbReference type="Pfam" id="PF18202">
    <property type="entry name" value="TQ"/>
    <property type="match status" value="1"/>
</dbReference>
<feature type="compositionally biased region" description="Pro residues" evidence="1">
    <location>
        <begin position="511"/>
        <end position="531"/>
    </location>
</feature>
<dbReference type="NCBIfam" id="NF033903">
    <property type="entry name" value="VaFE_rpt"/>
    <property type="match status" value="1"/>
</dbReference>
<feature type="transmembrane region" description="Helical" evidence="2">
    <location>
        <begin position="573"/>
        <end position="593"/>
    </location>
</feature>
<evidence type="ECO:0000256" key="1">
    <source>
        <dbReference type="SAM" id="MobiDB-lite"/>
    </source>
</evidence>
<evidence type="ECO:0000259" key="4">
    <source>
        <dbReference type="Pfam" id="PF18202"/>
    </source>
</evidence>